<dbReference type="Proteomes" id="UP000825258">
    <property type="component" value="Chromosome"/>
</dbReference>
<evidence type="ECO:0000313" key="2">
    <source>
        <dbReference type="EMBL" id="BCY27510.1"/>
    </source>
</evidence>
<dbReference type="EMBL" id="AP024749">
    <property type="protein sequence ID" value="BCY27510.1"/>
    <property type="molecule type" value="Genomic_DNA"/>
</dbReference>
<name>A0ABM7S3D4_9FLAO</name>
<dbReference type="Pfam" id="PF00403">
    <property type="entry name" value="HMA"/>
    <property type="match status" value="1"/>
</dbReference>
<dbReference type="PROSITE" id="PS50846">
    <property type="entry name" value="HMA_2"/>
    <property type="match status" value="1"/>
</dbReference>
<gene>
    <name evidence="2" type="ORF">KK2020170_03780</name>
</gene>
<dbReference type="SUPFAM" id="SSF55008">
    <property type="entry name" value="HMA, heavy metal-associated domain"/>
    <property type="match status" value="1"/>
</dbReference>
<sequence length="125" mass="13218">MKILKAISALFLIGALTLSCKNESGNKIDESEQLNTENVIPEDAKLETASLTIEGMTCEIGCAKAIESKLSSTAGVKEAKVDFEGKVAIVTFDSNQQDLTSLTTTIEAVAGGDSYKVTDSKLNVN</sequence>
<accession>A0ABM7S3D4</accession>
<dbReference type="Gene3D" id="3.30.70.100">
    <property type="match status" value="1"/>
</dbReference>
<proteinExistence type="predicted"/>
<feature type="domain" description="HMA" evidence="1">
    <location>
        <begin position="47"/>
        <end position="114"/>
    </location>
</feature>
<dbReference type="InterPro" id="IPR006121">
    <property type="entry name" value="HMA_dom"/>
</dbReference>
<dbReference type="RefSeq" id="WP_221259126.1">
    <property type="nucleotide sequence ID" value="NZ_AP024749.1"/>
</dbReference>
<keyword evidence="3" id="KW-1185">Reference proteome</keyword>
<dbReference type="InterPro" id="IPR036163">
    <property type="entry name" value="HMA_dom_sf"/>
</dbReference>
<reference evidence="2 3" key="1">
    <citation type="submission" date="2021-06" db="EMBL/GenBank/DDBJ databases">
        <title>Whole genome sequences of Flavobacterium sp. KK2020170 and assembly.</title>
        <authorList>
            <person name="Kitahara K."/>
            <person name="Miyoshi S."/>
            <person name="Uesaka K."/>
        </authorList>
    </citation>
    <scope>NUCLEOTIDE SEQUENCE [LARGE SCALE GENOMIC DNA]</scope>
    <source>
        <strain evidence="2 3">KK2020170</strain>
    </source>
</reference>
<dbReference type="PROSITE" id="PS51257">
    <property type="entry name" value="PROKAR_LIPOPROTEIN"/>
    <property type="match status" value="1"/>
</dbReference>
<dbReference type="CDD" id="cd00371">
    <property type="entry name" value="HMA"/>
    <property type="match status" value="1"/>
</dbReference>
<organism evidence="2 3">
    <name type="scientific">Flavobacterium okayamense</name>
    <dbReference type="NCBI Taxonomy" id="2830782"/>
    <lineage>
        <taxon>Bacteria</taxon>
        <taxon>Pseudomonadati</taxon>
        <taxon>Bacteroidota</taxon>
        <taxon>Flavobacteriia</taxon>
        <taxon>Flavobacteriales</taxon>
        <taxon>Flavobacteriaceae</taxon>
        <taxon>Flavobacterium</taxon>
    </lineage>
</organism>
<evidence type="ECO:0000259" key="1">
    <source>
        <dbReference type="PROSITE" id="PS50846"/>
    </source>
</evidence>
<evidence type="ECO:0000313" key="3">
    <source>
        <dbReference type="Proteomes" id="UP000825258"/>
    </source>
</evidence>
<protein>
    <recommendedName>
        <fullName evidence="1">HMA domain-containing protein</fullName>
    </recommendedName>
</protein>